<feature type="compositionally biased region" description="Basic and acidic residues" evidence="1">
    <location>
        <begin position="162"/>
        <end position="175"/>
    </location>
</feature>
<proteinExistence type="predicted"/>
<gene>
    <name evidence="2" type="ORF">DXB93_04550</name>
</gene>
<dbReference type="EMBL" id="QUSL01000005">
    <property type="protein sequence ID" value="RGD86454.1"/>
    <property type="molecule type" value="Genomic_DNA"/>
</dbReference>
<sequence length="175" mass="20362">MNRRNYIGIGISKNQIAEVNRHSDPTRLDKLSGEPLYVAKVMLPSSEFRNKSIDFGTDQNGIDRNKRGAYINVPASFIRDDRKQPEERKYFYLNPERTYQVHFFGKAIEGKMLEDGRQVYDKPESVMLNASDLKTAFSFDREKINELNQNSNRNNDIPKTNEQVKTEKNSPDLKR</sequence>
<evidence type="ECO:0000313" key="3">
    <source>
        <dbReference type="Proteomes" id="UP000261032"/>
    </source>
</evidence>
<evidence type="ECO:0000256" key="1">
    <source>
        <dbReference type="SAM" id="MobiDB-lite"/>
    </source>
</evidence>
<name>A0A3E3EEW6_9FIRM</name>
<protein>
    <submittedName>
        <fullName evidence="2">Uncharacterized protein</fullName>
    </submittedName>
</protein>
<accession>A0A3E3EEW6</accession>
<comment type="caution">
    <text evidence="2">The sequence shown here is derived from an EMBL/GenBank/DDBJ whole genome shotgun (WGS) entry which is preliminary data.</text>
</comment>
<dbReference type="Proteomes" id="UP000261032">
    <property type="component" value="Unassembled WGS sequence"/>
</dbReference>
<dbReference type="RefSeq" id="WP_117580776.1">
    <property type="nucleotide sequence ID" value="NZ_CP176642.1"/>
</dbReference>
<organism evidence="2 3">
    <name type="scientific">Thomasclavelia ramosa</name>
    <dbReference type="NCBI Taxonomy" id="1547"/>
    <lineage>
        <taxon>Bacteria</taxon>
        <taxon>Bacillati</taxon>
        <taxon>Bacillota</taxon>
        <taxon>Erysipelotrichia</taxon>
        <taxon>Erysipelotrichales</taxon>
        <taxon>Coprobacillaceae</taxon>
        <taxon>Thomasclavelia</taxon>
    </lineage>
</organism>
<reference evidence="2 3" key="1">
    <citation type="submission" date="2018-08" db="EMBL/GenBank/DDBJ databases">
        <title>A genome reference for cultivated species of the human gut microbiota.</title>
        <authorList>
            <person name="Zou Y."/>
            <person name="Xue W."/>
            <person name="Luo G."/>
        </authorList>
    </citation>
    <scope>NUCLEOTIDE SEQUENCE [LARGE SCALE GENOMIC DNA]</scope>
    <source>
        <strain evidence="2 3">OM06-4</strain>
    </source>
</reference>
<evidence type="ECO:0000313" key="2">
    <source>
        <dbReference type="EMBL" id="RGD86454.1"/>
    </source>
</evidence>
<dbReference type="AlphaFoldDB" id="A0A3E3EEW6"/>
<feature type="compositionally biased region" description="Polar residues" evidence="1">
    <location>
        <begin position="147"/>
        <end position="161"/>
    </location>
</feature>
<feature type="region of interest" description="Disordered" evidence="1">
    <location>
        <begin position="147"/>
        <end position="175"/>
    </location>
</feature>